<dbReference type="Gene3D" id="1.10.1040.10">
    <property type="entry name" value="N-(1-d-carboxylethyl)-l-norvaline Dehydrogenase, domain 2"/>
    <property type="match status" value="1"/>
</dbReference>
<evidence type="ECO:0000259" key="1">
    <source>
        <dbReference type="Pfam" id="PF00725"/>
    </source>
</evidence>
<reference evidence="2" key="1">
    <citation type="submission" date="2020-11" db="EMBL/GenBank/DDBJ databases">
        <title>Bacterial whole genome sequence for Panacibacter sp. DH6.</title>
        <authorList>
            <person name="Le V."/>
            <person name="Ko S."/>
            <person name="Ahn C.-Y."/>
            <person name="Oh H.-M."/>
        </authorList>
    </citation>
    <scope>NUCLEOTIDE SEQUENCE</scope>
    <source>
        <strain evidence="2">DH6</strain>
    </source>
</reference>
<proteinExistence type="predicted"/>
<dbReference type="Pfam" id="PF00725">
    <property type="entry name" value="3HCDH"/>
    <property type="match status" value="1"/>
</dbReference>
<keyword evidence="3" id="KW-1185">Reference proteome</keyword>
<protein>
    <recommendedName>
        <fullName evidence="1">3-hydroxyacyl-CoA dehydrogenase C-terminal domain-containing protein</fullName>
    </recommendedName>
</protein>
<organism evidence="2 3">
    <name type="scientific">Panacibacter microcysteis</name>
    <dbReference type="NCBI Taxonomy" id="2793269"/>
    <lineage>
        <taxon>Bacteria</taxon>
        <taxon>Pseudomonadati</taxon>
        <taxon>Bacteroidota</taxon>
        <taxon>Chitinophagia</taxon>
        <taxon>Chitinophagales</taxon>
        <taxon>Chitinophagaceae</taxon>
        <taxon>Panacibacter</taxon>
    </lineage>
</organism>
<comment type="caution">
    <text evidence="2">The sequence shown here is derived from an EMBL/GenBank/DDBJ whole genome shotgun (WGS) entry which is preliminary data.</text>
</comment>
<evidence type="ECO:0000313" key="3">
    <source>
        <dbReference type="Proteomes" id="UP000628448"/>
    </source>
</evidence>
<gene>
    <name evidence="2" type="ORF">I5907_08415</name>
</gene>
<dbReference type="RefSeq" id="WP_196990271.1">
    <property type="nucleotide sequence ID" value="NZ_JADWYR010000001.1"/>
</dbReference>
<sequence>MRIIVRSSPQQQEEWLSKPAGAADVSFVYGDDVFNVDADVYVDLLFEEKSALFYPEQKPVFVSAVIKTLEELPANFIRINAWNGFLKRERVEVASSEKNKPIVKKVMDELGWTHTFAPDVAGMIAARTIAMIVNEAYFALEEGVSTKENIDTAMKLGTNYPYGPFEWAQVIGLKKIYMLLIALSVKENRYLTAPIIEQEVFS</sequence>
<dbReference type="AlphaFoldDB" id="A0A931GU38"/>
<accession>A0A931GU38</accession>
<dbReference type="GO" id="GO:0006631">
    <property type="term" value="P:fatty acid metabolic process"/>
    <property type="evidence" value="ECO:0007669"/>
    <property type="project" value="InterPro"/>
</dbReference>
<dbReference type="Proteomes" id="UP000628448">
    <property type="component" value="Unassembled WGS sequence"/>
</dbReference>
<dbReference type="PANTHER" id="PTHR48075">
    <property type="entry name" value="3-HYDROXYACYL-COA DEHYDROGENASE FAMILY PROTEIN"/>
    <property type="match status" value="1"/>
</dbReference>
<dbReference type="GO" id="GO:0016616">
    <property type="term" value="F:oxidoreductase activity, acting on the CH-OH group of donors, NAD or NADP as acceptor"/>
    <property type="evidence" value="ECO:0007669"/>
    <property type="project" value="InterPro"/>
</dbReference>
<dbReference type="InterPro" id="IPR008927">
    <property type="entry name" value="6-PGluconate_DH-like_C_sf"/>
</dbReference>
<dbReference type="SUPFAM" id="SSF48179">
    <property type="entry name" value="6-phosphogluconate dehydrogenase C-terminal domain-like"/>
    <property type="match status" value="1"/>
</dbReference>
<dbReference type="InterPro" id="IPR006108">
    <property type="entry name" value="3HC_DH_C"/>
</dbReference>
<name>A0A931GU38_9BACT</name>
<evidence type="ECO:0000313" key="2">
    <source>
        <dbReference type="EMBL" id="MBG9376256.1"/>
    </source>
</evidence>
<feature type="domain" description="3-hydroxyacyl-CoA dehydrogenase C-terminal" evidence="1">
    <location>
        <begin position="122"/>
        <end position="197"/>
    </location>
</feature>
<dbReference type="InterPro" id="IPR013328">
    <property type="entry name" value="6PGD_dom2"/>
</dbReference>
<dbReference type="PANTHER" id="PTHR48075:SF5">
    <property type="entry name" value="3-HYDROXYBUTYRYL-COA DEHYDROGENASE"/>
    <property type="match status" value="1"/>
</dbReference>
<dbReference type="EMBL" id="JADWYR010000001">
    <property type="protein sequence ID" value="MBG9376256.1"/>
    <property type="molecule type" value="Genomic_DNA"/>
</dbReference>